<dbReference type="Proteomes" id="UP000249390">
    <property type="component" value="Unassembled WGS sequence"/>
</dbReference>
<dbReference type="InterPro" id="IPR032675">
    <property type="entry name" value="LRR_dom_sf"/>
</dbReference>
<organism evidence="3 4">
    <name type="scientific">Cuscuta australis</name>
    <dbReference type="NCBI Taxonomy" id="267555"/>
    <lineage>
        <taxon>Eukaryota</taxon>
        <taxon>Viridiplantae</taxon>
        <taxon>Streptophyta</taxon>
        <taxon>Embryophyta</taxon>
        <taxon>Tracheophyta</taxon>
        <taxon>Spermatophyta</taxon>
        <taxon>Magnoliopsida</taxon>
        <taxon>eudicotyledons</taxon>
        <taxon>Gunneridae</taxon>
        <taxon>Pentapetalae</taxon>
        <taxon>asterids</taxon>
        <taxon>lamiids</taxon>
        <taxon>Solanales</taxon>
        <taxon>Convolvulaceae</taxon>
        <taxon>Cuscuteae</taxon>
        <taxon>Cuscuta</taxon>
        <taxon>Cuscuta subgen. Grammica</taxon>
        <taxon>Cuscuta sect. Cleistogrammica</taxon>
    </lineage>
</organism>
<dbReference type="SUPFAM" id="SSF52058">
    <property type="entry name" value="L domain-like"/>
    <property type="match status" value="1"/>
</dbReference>
<evidence type="ECO:0000313" key="3">
    <source>
        <dbReference type="EMBL" id="RAL53638.1"/>
    </source>
</evidence>
<dbReference type="Gene3D" id="3.80.10.10">
    <property type="entry name" value="Ribonuclease Inhibitor"/>
    <property type="match status" value="1"/>
</dbReference>
<keyword evidence="2" id="KW-0732">Signal</keyword>
<protein>
    <recommendedName>
        <fullName evidence="5">Leucine-rich repeat-containing N-terminal plant-type domain-containing protein</fullName>
    </recommendedName>
</protein>
<dbReference type="InterPro" id="IPR001611">
    <property type="entry name" value="Leu-rich_rpt"/>
</dbReference>
<evidence type="ECO:0000256" key="1">
    <source>
        <dbReference type="SAM" id="Phobius"/>
    </source>
</evidence>
<evidence type="ECO:0008006" key="5">
    <source>
        <dbReference type="Google" id="ProtNLM"/>
    </source>
</evidence>
<sequence>MFSKMYLPMILSLLIFLQRVAVAYDLETDTQTLLDLTVSHGLGWKPARPICSSWTGVSCNSDRNRVTGLRLLGLGLCGSILKNTTIGRLDALETLHLENNFLTGPILPGLDLLPSLKSLNLSNNGFSGPITPSLLKRFPPSSFGGNPLLATSGLPQRGVSIPRLLSSSLSKGSRDSKNKRSEPVGNDKFPWFGYLLAIVVAVVYLGCLW</sequence>
<keyword evidence="1" id="KW-0812">Transmembrane</keyword>
<accession>A0A328EAF1</accession>
<proteinExistence type="predicted"/>
<keyword evidence="1" id="KW-1133">Transmembrane helix</keyword>
<name>A0A328EAF1_9ASTE</name>
<dbReference type="AlphaFoldDB" id="A0A328EAF1"/>
<dbReference type="PANTHER" id="PTHR48007">
    <property type="entry name" value="LEUCINE-RICH REPEAT RECEPTOR-LIKE PROTEIN KINASE PXC1"/>
    <property type="match status" value="1"/>
</dbReference>
<comment type="caution">
    <text evidence="3">The sequence shown here is derived from an EMBL/GenBank/DDBJ whole genome shotgun (WGS) entry which is preliminary data.</text>
</comment>
<keyword evidence="1" id="KW-0472">Membrane</keyword>
<dbReference type="Pfam" id="PF00560">
    <property type="entry name" value="LRR_1"/>
    <property type="match status" value="2"/>
</dbReference>
<gene>
    <name evidence="3" type="ORF">DM860_012253</name>
</gene>
<dbReference type="InterPro" id="IPR046959">
    <property type="entry name" value="PRK1-6/SRF4-like"/>
</dbReference>
<keyword evidence="4" id="KW-1185">Reference proteome</keyword>
<feature type="transmembrane region" description="Helical" evidence="1">
    <location>
        <begin position="189"/>
        <end position="208"/>
    </location>
</feature>
<evidence type="ECO:0000256" key="2">
    <source>
        <dbReference type="SAM" id="SignalP"/>
    </source>
</evidence>
<dbReference type="PANTHER" id="PTHR48007:SF4">
    <property type="entry name" value="LEUCINE-RICH REPEAT RECEPTOR-LIKE PROTEIN KINASE PXC1"/>
    <property type="match status" value="1"/>
</dbReference>
<dbReference type="EMBL" id="NQVE01000018">
    <property type="protein sequence ID" value="RAL53638.1"/>
    <property type="molecule type" value="Genomic_DNA"/>
</dbReference>
<feature type="signal peptide" evidence="2">
    <location>
        <begin position="1"/>
        <end position="23"/>
    </location>
</feature>
<feature type="chain" id="PRO_5016283442" description="Leucine-rich repeat-containing N-terminal plant-type domain-containing protein" evidence="2">
    <location>
        <begin position="24"/>
        <end position="209"/>
    </location>
</feature>
<evidence type="ECO:0000313" key="4">
    <source>
        <dbReference type="Proteomes" id="UP000249390"/>
    </source>
</evidence>
<reference evidence="3 4" key="1">
    <citation type="submission" date="2018-06" db="EMBL/GenBank/DDBJ databases">
        <title>The Genome of Cuscuta australis (Dodder) Provides Insight into the Evolution of Plant Parasitism.</title>
        <authorList>
            <person name="Liu H."/>
        </authorList>
    </citation>
    <scope>NUCLEOTIDE SEQUENCE [LARGE SCALE GENOMIC DNA]</scope>
    <source>
        <strain evidence="4">cv. Yunnan</strain>
        <tissue evidence="3">Vines</tissue>
    </source>
</reference>